<sequence length="451" mass="50630">MKTLFVRKIALLFIPVMTTLLAGAQQKVTPETALQSYLQNGDKTFSWVVKDSFMVQDVKAYSLALVSQQWREFTWKHQLMVFIPAEIKHNGALLFITGGSLKDGEPKWNGEKDNLFQGIGKMAGERKAVTAVLRQTPNQPLFDNLTEDALISFTLHNFKKDNDYTWPLLFPMVKSAVRAMDAVQQFTAQQGTPKVEKFVVAGASKRGWTTWLTGANDNRVAGIAPMVIDILNMPVSLDYQIKTWKEYSIQIEDYVKLGIPQQAHTPSGEAINVMVDPYSYRKNLNMPKMLFMGTNDEYWVIDNVKNYINDIPGKYLLNYVPNEGHSMGNGQQVFNGLSSFFGMTLNGGNYPECKYTAKESKKGVNLTATASADRLEDVIVWTATSTDLDFRNDKWSSKSLGIAQTSKVSVTQPFPASGYGAFYVDFKYRDTNGGSYTVSTRVYLTDTKKIL</sequence>
<dbReference type="RefSeq" id="WP_123848254.1">
    <property type="nucleotide sequence ID" value="NZ_RPDH01000002.1"/>
</dbReference>
<organism evidence="2 3">
    <name type="scientific">Chitinophaga lutea</name>
    <dbReference type="NCBI Taxonomy" id="2488634"/>
    <lineage>
        <taxon>Bacteria</taxon>
        <taxon>Pseudomonadati</taxon>
        <taxon>Bacteroidota</taxon>
        <taxon>Chitinophagia</taxon>
        <taxon>Chitinophagales</taxon>
        <taxon>Chitinophagaceae</taxon>
        <taxon>Chitinophaga</taxon>
    </lineage>
</organism>
<reference evidence="2 3" key="1">
    <citation type="submission" date="2018-11" db="EMBL/GenBank/DDBJ databases">
        <title>Chitinophaga lutea sp.nov., isolate from arsenic contaminated soil.</title>
        <authorList>
            <person name="Zong Y."/>
        </authorList>
    </citation>
    <scope>NUCLEOTIDE SEQUENCE [LARGE SCALE GENOMIC DNA]</scope>
    <source>
        <strain evidence="2 3">ZY74</strain>
    </source>
</reference>
<protein>
    <submittedName>
        <fullName evidence="2">PhoPQ-activated pathogenicity-like protein PqaA type</fullName>
    </submittedName>
</protein>
<dbReference type="PANTHER" id="PTHR31497">
    <property type="entry name" value="AUTOCRINE PROLIFERATION REPRESSOR PROTEIN A"/>
    <property type="match status" value="1"/>
</dbReference>
<dbReference type="PIRSF" id="PIRSF014728">
    <property type="entry name" value="PqaA"/>
    <property type="match status" value="1"/>
</dbReference>
<dbReference type="PANTHER" id="PTHR31497:SF0">
    <property type="entry name" value="AUTOCRINE PROLIFERATION REPRESSOR PROTEIN A"/>
    <property type="match status" value="1"/>
</dbReference>
<dbReference type="Proteomes" id="UP000278351">
    <property type="component" value="Unassembled WGS sequence"/>
</dbReference>
<evidence type="ECO:0000256" key="1">
    <source>
        <dbReference type="SAM" id="SignalP"/>
    </source>
</evidence>
<comment type="caution">
    <text evidence="2">The sequence shown here is derived from an EMBL/GenBank/DDBJ whole genome shotgun (WGS) entry which is preliminary data.</text>
</comment>
<accession>A0A3N4PN71</accession>
<dbReference type="EMBL" id="RPDH01000002">
    <property type="protein sequence ID" value="RPE09255.1"/>
    <property type="molecule type" value="Genomic_DNA"/>
</dbReference>
<dbReference type="OrthoDB" id="384721at2"/>
<dbReference type="SUPFAM" id="SSF53474">
    <property type="entry name" value="alpha/beta-Hydrolases"/>
    <property type="match status" value="1"/>
</dbReference>
<evidence type="ECO:0000313" key="3">
    <source>
        <dbReference type="Proteomes" id="UP000278351"/>
    </source>
</evidence>
<feature type="signal peptide" evidence="1">
    <location>
        <begin position="1"/>
        <end position="24"/>
    </location>
</feature>
<name>A0A3N4PN71_9BACT</name>
<dbReference type="InterPro" id="IPR009199">
    <property type="entry name" value="PhoPQ-act_pathogen-rel_PqaA"/>
</dbReference>
<dbReference type="InterPro" id="IPR029058">
    <property type="entry name" value="AB_hydrolase_fold"/>
</dbReference>
<gene>
    <name evidence="2" type="ORF">EGT74_19845</name>
</gene>
<evidence type="ECO:0000313" key="2">
    <source>
        <dbReference type="EMBL" id="RPE09255.1"/>
    </source>
</evidence>
<dbReference type="AlphaFoldDB" id="A0A3N4PN71"/>
<feature type="chain" id="PRO_5018017781" evidence="1">
    <location>
        <begin position="25"/>
        <end position="451"/>
    </location>
</feature>
<keyword evidence="1" id="KW-0732">Signal</keyword>
<proteinExistence type="predicted"/>
<keyword evidence="3" id="KW-1185">Reference proteome</keyword>
<dbReference type="Gene3D" id="3.40.50.1820">
    <property type="entry name" value="alpha/beta hydrolase"/>
    <property type="match status" value="1"/>
</dbReference>
<dbReference type="Pfam" id="PF10142">
    <property type="entry name" value="PhoPQ_related"/>
    <property type="match status" value="1"/>
</dbReference>